<keyword evidence="2" id="KW-0408">Iron</keyword>
<evidence type="ECO:0000313" key="4">
    <source>
        <dbReference type="Proteomes" id="UP000318148"/>
    </source>
</evidence>
<feature type="binding site" evidence="2">
    <location>
        <position position="134"/>
    </location>
    <ligand>
        <name>Fe cation</name>
        <dbReference type="ChEBI" id="CHEBI:24875"/>
    </ligand>
</feature>
<name>A0A520LN00_9GAMM</name>
<dbReference type="GO" id="GO:0042586">
    <property type="term" value="F:peptide deformylase activity"/>
    <property type="evidence" value="ECO:0007669"/>
    <property type="project" value="UniProtKB-UniRule"/>
</dbReference>
<comment type="function">
    <text evidence="2">Removes the formyl group from the N-terminal Met of newly synthesized proteins. Requires at least a dipeptide for an efficient rate of reaction. N-terminal L-methionine is a prerequisite for activity but the enzyme has broad specificity at other positions.</text>
</comment>
<dbReference type="InterPro" id="IPR023635">
    <property type="entry name" value="Peptide_deformylase"/>
</dbReference>
<proteinExistence type="inferred from homology"/>
<feature type="binding site" evidence="2">
    <location>
        <position position="92"/>
    </location>
    <ligand>
        <name>Fe cation</name>
        <dbReference type="ChEBI" id="CHEBI:24875"/>
    </ligand>
</feature>
<sequence length="166" mass="18722">MSILQILKYPNPNLRQQAKTVKKFDQNLKLTIDDMLETMKDARGIGLAATQVDIHSRIIVIDLSEDYSDPQIFINPEMSIVDETLSAYTEGCLSIPGVQENIERPSVVIITASDANGDIFKAEYTGLMATCIQHEIDHLNGKLFVDYLSPLKRQLIRKKMKKNKAN</sequence>
<dbReference type="GO" id="GO:0046872">
    <property type="term" value="F:metal ion binding"/>
    <property type="evidence" value="ECO:0007669"/>
    <property type="project" value="UniProtKB-KW"/>
</dbReference>
<dbReference type="CDD" id="cd00487">
    <property type="entry name" value="Pep_deformylase"/>
    <property type="match status" value="1"/>
</dbReference>
<dbReference type="Proteomes" id="UP000318148">
    <property type="component" value="Unassembled WGS sequence"/>
</dbReference>
<protein>
    <recommendedName>
        <fullName evidence="2">Peptide deformylase</fullName>
        <shortName evidence="2">PDF</shortName>
        <ecNumber evidence="2">3.5.1.88</ecNumber>
    </recommendedName>
    <alternativeName>
        <fullName evidence="2">Polypeptide deformylase</fullName>
    </alternativeName>
</protein>
<evidence type="ECO:0000256" key="1">
    <source>
        <dbReference type="ARBA" id="ARBA00010759"/>
    </source>
</evidence>
<feature type="active site" evidence="2">
    <location>
        <position position="135"/>
    </location>
</feature>
<dbReference type="NCBIfam" id="TIGR00079">
    <property type="entry name" value="pept_deformyl"/>
    <property type="match status" value="1"/>
</dbReference>
<organism evidence="3 4">
    <name type="scientific">SAR92 clade bacterium</name>
    <dbReference type="NCBI Taxonomy" id="2315479"/>
    <lineage>
        <taxon>Bacteria</taxon>
        <taxon>Pseudomonadati</taxon>
        <taxon>Pseudomonadota</taxon>
        <taxon>Gammaproteobacteria</taxon>
        <taxon>Cellvibrionales</taxon>
        <taxon>Porticoccaceae</taxon>
        <taxon>SAR92 clade</taxon>
    </lineage>
</organism>
<keyword evidence="2" id="KW-0648">Protein biosynthesis</keyword>
<accession>A0A520LN00</accession>
<dbReference type="SUPFAM" id="SSF56420">
    <property type="entry name" value="Peptide deformylase"/>
    <property type="match status" value="1"/>
</dbReference>
<dbReference type="InterPro" id="IPR036821">
    <property type="entry name" value="Peptide_deformylase_sf"/>
</dbReference>
<evidence type="ECO:0000313" key="3">
    <source>
        <dbReference type="EMBL" id="RZO07604.1"/>
    </source>
</evidence>
<dbReference type="PANTHER" id="PTHR10458">
    <property type="entry name" value="PEPTIDE DEFORMYLASE"/>
    <property type="match status" value="1"/>
</dbReference>
<dbReference type="HAMAP" id="MF_00163">
    <property type="entry name" value="Pep_deformylase"/>
    <property type="match status" value="1"/>
</dbReference>
<keyword evidence="2" id="KW-0479">Metal-binding</keyword>
<comment type="cofactor">
    <cofactor evidence="2">
        <name>Fe(2+)</name>
        <dbReference type="ChEBI" id="CHEBI:29033"/>
    </cofactor>
    <text evidence="2">Binds 1 Fe(2+) ion.</text>
</comment>
<dbReference type="AlphaFoldDB" id="A0A520LN00"/>
<comment type="caution">
    <text evidence="3">The sequence shown here is derived from an EMBL/GenBank/DDBJ whole genome shotgun (WGS) entry which is preliminary data.</text>
</comment>
<dbReference type="Gene3D" id="3.90.45.10">
    <property type="entry name" value="Peptide deformylase"/>
    <property type="match status" value="1"/>
</dbReference>
<reference evidence="3 4" key="1">
    <citation type="submission" date="2019-02" db="EMBL/GenBank/DDBJ databases">
        <title>Prokaryotic population dynamics and viral predation in marine succession experiment using metagenomics: the confinement effect.</title>
        <authorList>
            <person name="Haro-Moreno J.M."/>
            <person name="Rodriguez-Valera F."/>
            <person name="Lopez-Perez M."/>
        </authorList>
    </citation>
    <scope>NUCLEOTIDE SEQUENCE [LARGE SCALE GENOMIC DNA]</scope>
    <source>
        <strain evidence="3">MED-G169</strain>
    </source>
</reference>
<dbReference type="Pfam" id="PF01327">
    <property type="entry name" value="Pep_deformylase"/>
    <property type="match status" value="1"/>
</dbReference>
<keyword evidence="2 3" id="KW-0378">Hydrolase</keyword>
<evidence type="ECO:0000256" key="2">
    <source>
        <dbReference type="HAMAP-Rule" id="MF_00163"/>
    </source>
</evidence>
<dbReference type="EC" id="3.5.1.88" evidence="2"/>
<dbReference type="EMBL" id="SHBO01000011">
    <property type="protein sequence ID" value="RZO07604.1"/>
    <property type="molecule type" value="Genomic_DNA"/>
</dbReference>
<dbReference type="PIRSF" id="PIRSF004749">
    <property type="entry name" value="Pep_def"/>
    <property type="match status" value="1"/>
</dbReference>
<dbReference type="PANTHER" id="PTHR10458:SF22">
    <property type="entry name" value="PEPTIDE DEFORMYLASE"/>
    <property type="match status" value="1"/>
</dbReference>
<gene>
    <name evidence="2 3" type="primary">def</name>
    <name evidence="3" type="ORF">EVB02_01480</name>
</gene>
<comment type="similarity">
    <text evidence="1 2">Belongs to the polypeptide deformylase family.</text>
</comment>
<feature type="binding site" evidence="2">
    <location>
        <position position="138"/>
    </location>
    <ligand>
        <name>Fe cation</name>
        <dbReference type="ChEBI" id="CHEBI:24875"/>
    </ligand>
</feature>
<dbReference type="NCBIfam" id="NF001159">
    <property type="entry name" value="PRK00150.1-3"/>
    <property type="match status" value="1"/>
</dbReference>
<dbReference type="PRINTS" id="PR01576">
    <property type="entry name" value="PDEFORMYLASE"/>
</dbReference>
<dbReference type="GO" id="GO:0006412">
    <property type="term" value="P:translation"/>
    <property type="evidence" value="ECO:0007669"/>
    <property type="project" value="UniProtKB-UniRule"/>
</dbReference>
<comment type="catalytic activity">
    <reaction evidence="2">
        <text>N-terminal N-formyl-L-methionyl-[peptide] + H2O = N-terminal L-methionyl-[peptide] + formate</text>
        <dbReference type="Rhea" id="RHEA:24420"/>
        <dbReference type="Rhea" id="RHEA-COMP:10639"/>
        <dbReference type="Rhea" id="RHEA-COMP:10640"/>
        <dbReference type="ChEBI" id="CHEBI:15377"/>
        <dbReference type="ChEBI" id="CHEBI:15740"/>
        <dbReference type="ChEBI" id="CHEBI:49298"/>
        <dbReference type="ChEBI" id="CHEBI:64731"/>
        <dbReference type="EC" id="3.5.1.88"/>
    </reaction>
</comment>